<dbReference type="AlphaFoldDB" id="A0A511Z463"/>
<comment type="caution">
    <text evidence="5">The sequence shown here is derived from an EMBL/GenBank/DDBJ whole genome shotgun (WGS) entry which is preliminary data.</text>
</comment>
<protein>
    <recommendedName>
        <fullName evidence="4">Methyl-accepting transducer domain-containing protein</fullName>
    </recommendedName>
</protein>
<evidence type="ECO:0000259" key="4">
    <source>
        <dbReference type="PROSITE" id="PS50111"/>
    </source>
</evidence>
<dbReference type="RefSeq" id="WP_170232556.1">
    <property type="nucleotide sequence ID" value="NZ_BJYL01000006.1"/>
</dbReference>
<evidence type="ECO:0000256" key="2">
    <source>
        <dbReference type="PROSITE-ProRule" id="PRU00284"/>
    </source>
</evidence>
<dbReference type="Proteomes" id="UP000321901">
    <property type="component" value="Unassembled WGS sequence"/>
</dbReference>
<dbReference type="PANTHER" id="PTHR32089">
    <property type="entry name" value="METHYL-ACCEPTING CHEMOTAXIS PROTEIN MCPB"/>
    <property type="match status" value="1"/>
</dbReference>
<dbReference type="Pfam" id="PF00015">
    <property type="entry name" value="MCPsignal"/>
    <property type="match status" value="1"/>
</dbReference>
<name>A0A511Z463_9BACL</name>
<dbReference type="EMBL" id="BJYL01000006">
    <property type="protein sequence ID" value="GEN82212.1"/>
    <property type="molecule type" value="Genomic_DNA"/>
</dbReference>
<dbReference type="PANTHER" id="PTHR32089:SF112">
    <property type="entry name" value="LYSOZYME-LIKE PROTEIN-RELATED"/>
    <property type="match status" value="1"/>
</dbReference>
<feature type="transmembrane region" description="Helical" evidence="3">
    <location>
        <begin position="9"/>
        <end position="31"/>
    </location>
</feature>
<feature type="transmembrane region" description="Helical" evidence="3">
    <location>
        <begin position="80"/>
        <end position="98"/>
    </location>
</feature>
<dbReference type="SUPFAM" id="SSF58104">
    <property type="entry name" value="Methyl-accepting chemotaxis protein (MCP) signaling domain"/>
    <property type="match status" value="1"/>
</dbReference>
<evidence type="ECO:0000256" key="3">
    <source>
        <dbReference type="SAM" id="Phobius"/>
    </source>
</evidence>
<evidence type="ECO:0000313" key="6">
    <source>
        <dbReference type="Proteomes" id="UP000321901"/>
    </source>
</evidence>
<keyword evidence="3" id="KW-0812">Transmembrane</keyword>
<dbReference type="GO" id="GO:0007165">
    <property type="term" value="P:signal transduction"/>
    <property type="evidence" value="ECO:0007669"/>
    <property type="project" value="UniProtKB-KW"/>
</dbReference>
<proteinExistence type="predicted"/>
<keyword evidence="1 2" id="KW-0807">Transducer</keyword>
<dbReference type="PROSITE" id="PS50111">
    <property type="entry name" value="CHEMOTAXIS_TRANSDUC_2"/>
    <property type="match status" value="1"/>
</dbReference>
<feature type="transmembrane region" description="Helical" evidence="3">
    <location>
        <begin position="104"/>
        <end position="120"/>
    </location>
</feature>
<reference evidence="5 6" key="1">
    <citation type="submission" date="2019-07" db="EMBL/GenBank/DDBJ databases">
        <title>Whole genome shotgun sequence of Sporosarcina luteola NBRC 105378.</title>
        <authorList>
            <person name="Hosoyama A."/>
            <person name="Uohara A."/>
            <person name="Ohji S."/>
            <person name="Ichikawa N."/>
        </authorList>
    </citation>
    <scope>NUCLEOTIDE SEQUENCE [LARGE SCALE GENOMIC DNA]</scope>
    <source>
        <strain evidence="5 6">NBRC 105378</strain>
    </source>
</reference>
<sequence length="518" mass="57464">MYALNKNSLMILFSSVTILLSIIITVLHRQFHFLRDYLSLRGIFPFTGKLLLIQHILFIFPIVLLIFSFVIVRMNKDHKALPPLIMLTLTFSSISIIANGDGLVEYHFSIFMVIALIAFFDQIRLVVSSTLIFAVQHVVGYFYIPELVCGTSDYQFSLLLIHAVFLLLMSSATILFIYTKQRNTKQFEETVALQQEALKEILNGLNKTSGSVLDSTTYLSSSSEELLSAGQEITSSIQSVVAATNGQLGQLNIGMESVDSMLSQIIQINGKADRVNTNAKDTLREVEKGTETVDRMADQMDKIDHSSKIVVRLVNELSSYSFDIDRNVVLISNIADQTNLLALNASIEAARAGEHGKGFAVVANEVRKLALQSNESAADIKTVIQTIQEGIGYISDKVHVNLIEIEKGTELLSRTKSVFGEIIQSTHHVSKEIHSISDASADLLSHSADTRDILEQVSSITHTFAHDIETVLATTEEQTAASHELNDISLLLQTLTEELNEIVQKVTTSIEKESRIQF</sequence>
<feature type="domain" description="Methyl-accepting transducer" evidence="4">
    <location>
        <begin position="222"/>
        <end position="458"/>
    </location>
</feature>
<dbReference type="SMART" id="SM00283">
    <property type="entry name" value="MA"/>
    <property type="match status" value="1"/>
</dbReference>
<evidence type="ECO:0000256" key="1">
    <source>
        <dbReference type="ARBA" id="ARBA00023224"/>
    </source>
</evidence>
<dbReference type="Gene3D" id="1.10.287.950">
    <property type="entry name" value="Methyl-accepting chemotaxis protein"/>
    <property type="match status" value="1"/>
</dbReference>
<feature type="transmembrane region" description="Helical" evidence="3">
    <location>
        <begin position="125"/>
        <end position="144"/>
    </location>
</feature>
<accession>A0A511Z463</accession>
<feature type="transmembrane region" description="Helical" evidence="3">
    <location>
        <begin position="156"/>
        <end position="178"/>
    </location>
</feature>
<gene>
    <name evidence="5" type="ORF">SLU01_05240</name>
</gene>
<keyword evidence="6" id="KW-1185">Reference proteome</keyword>
<dbReference type="GO" id="GO:0016020">
    <property type="term" value="C:membrane"/>
    <property type="evidence" value="ECO:0007669"/>
    <property type="project" value="InterPro"/>
</dbReference>
<feature type="transmembrane region" description="Helical" evidence="3">
    <location>
        <begin position="51"/>
        <end position="73"/>
    </location>
</feature>
<keyword evidence="3" id="KW-0472">Membrane</keyword>
<dbReference type="InterPro" id="IPR004089">
    <property type="entry name" value="MCPsignal_dom"/>
</dbReference>
<dbReference type="CDD" id="cd11386">
    <property type="entry name" value="MCP_signal"/>
    <property type="match status" value="1"/>
</dbReference>
<organism evidence="5 6">
    <name type="scientific">Sporosarcina luteola</name>
    <dbReference type="NCBI Taxonomy" id="582850"/>
    <lineage>
        <taxon>Bacteria</taxon>
        <taxon>Bacillati</taxon>
        <taxon>Bacillota</taxon>
        <taxon>Bacilli</taxon>
        <taxon>Bacillales</taxon>
        <taxon>Caryophanaceae</taxon>
        <taxon>Sporosarcina</taxon>
    </lineage>
</organism>
<evidence type="ECO:0000313" key="5">
    <source>
        <dbReference type="EMBL" id="GEN82212.1"/>
    </source>
</evidence>
<keyword evidence="3" id="KW-1133">Transmembrane helix</keyword>